<evidence type="ECO:0000313" key="3">
    <source>
        <dbReference type="Proteomes" id="UP001160390"/>
    </source>
</evidence>
<dbReference type="EMBL" id="CABFNP030001195">
    <property type="protein sequence ID" value="CAI6091913.1"/>
    <property type="molecule type" value="Genomic_DNA"/>
</dbReference>
<protein>
    <submittedName>
        <fullName evidence="2">Uncharacterized protein</fullName>
    </submittedName>
</protein>
<accession>A0AA35M7G9</accession>
<comment type="caution">
    <text evidence="2">The sequence shown here is derived from an EMBL/GenBank/DDBJ whole genome shotgun (WGS) entry which is preliminary data.</text>
</comment>
<reference evidence="2" key="1">
    <citation type="submission" date="2023-01" db="EMBL/GenBank/DDBJ databases">
        <authorList>
            <person name="Piombo E."/>
        </authorList>
    </citation>
    <scope>NUCLEOTIDE SEQUENCE</scope>
</reference>
<keyword evidence="3" id="KW-1185">Reference proteome</keyword>
<sequence>PGTTKYFSDEERSRRKRHQVAESYSQHDPFDLSKIHFNLEALREELGFDDFDDLDEAQFRALSAEDRLQIFDRNIASIESERCGLNGTCVDAMSANTKETRLGAGPMDVAVHPQFPSKSAGRYVAQLSYIDFSPTTGLEAFLNGIRCNACFAQAHGREELAAALWSWFFRLLAKHQPELERDTFWGWDQIRELLPSFPSEIQPAVRSILQAESVASQGSTVLHPSSLEIIQSLHGRFMGIWDGMPEPLASQLKGRNSRIERWCRGFKALTDYLAWLHASTREIQENPQVLVDWALSQDGNALN</sequence>
<dbReference type="Proteomes" id="UP001160390">
    <property type="component" value="Unassembled WGS sequence"/>
</dbReference>
<organism evidence="2 3">
    <name type="scientific">Clonostachys chloroleuca</name>
    <dbReference type="NCBI Taxonomy" id="1926264"/>
    <lineage>
        <taxon>Eukaryota</taxon>
        <taxon>Fungi</taxon>
        <taxon>Dikarya</taxon>
        <taxon>Ascomycota</taxon>
        <taxon>Pezizomycotina</taxon>
        <taxon>Sordariomycetes</taxon>
        <taxon>Hypocreomycetidae</taxon>
        <taxon>Hypocreales</taxon>
        <taxon>Bionectriaceae</taxon>
        <taxon>Clonostachys</taxon>
    </lineage>
</organism>
<proteinExistence type="predicted"/>
<feature type="region of interest" description="Disordered" evidence="1">
    <location>
        <begin position="1"/>
        <end position="23"/>
    </location>
</feature>
<name>A0AA35M7G9_9HYPO</name>
<evidence type="ECO:0000313" key="2">
    <source>
        <dbReference type="EMBL" id="CAI6091913.1"/>
    </source>
</evidence>
<dbReference type="AlphaFoldDB" id="A0AA35M7G9"/>
<gene>
    <name evidence="2" type="ORF">CCHLO57077_00006084</name>
</gene>
<feature type="non-terminal residue" evidence="2">
    <location>
        <position position="1"/>
    </location>
</feature>
<evidence type="ECO:0000256" key="1">
    <source>
        <dbReference type="SAM" id="MobiDB-lite"/>
    </source>
</evidence>